<keyword evidence="2" id="KW-1185">Reference proteome</keyword>
<gene>
    <name evidence="1" type="ORF">CP965_06695</name>
</gene>
<protein>
    <submittedName>
        <fullName evidence="1">Uncharacterized protein</fullName>
    </submittedName>
</protein>
<evidence type="ECO:0000313" key="1">
    <source>
        <dbReference type="EMBL" id="RXK13485.1"/>
    </source>
</evidence>
<dbReference type="RefSeq" id="WP_129061307.1">
    <property type="nucleotide sequence ID" value="NZ_NXIE01000002.1"/>
</dbReference>
<dbReference type="OrthoDB" id="5347613at2"/>
<proteinExistence type="predicted"/>
<name>A0A4Q1B3T6_9BACT</name>
<dbReference type="Proteomes" id="UP000289718">
    <property type="component" value="Unassembled WGS sequence"/>
</dbReference>
<dbReference type="AlphaFoldDB" id="A0A4Q1B3T6"/>
<dbReference type="EMBL" id="NXIE01000002">
    <property type="protein sequence ID" value="RXK13485.1"/>
    <property type="molecule type" value="Genomic_DNA"/>
</dbReference>
<accession>A0A4Q1B3T6</accession>
<organism evidence="1 2">
    <name type="scientific">Halarcobacter mediterraneus</name>
    <dbReference type="NCBI Taxonomy" id="2023153"/>
    <lineage>
        <taxon>Bacteria</taxon>
        <taxon>Pseudomonadati</taxon>
        <taxon>Campylobacterota</taxon>
        <taxon>Epsilonproteobacteria</taxon>
        <taxon>Campylobacterales</taxon>
        <taxon>Arcobacteraceae</taxon>
        <taxon>Halarcobacter</taxon>
    </lineage>
</organism>
<comment type="caution">
    <text evidence="1">The sequence shown here is derived from an EMBL/GenBank/DDBJ whole genome shotgun (WGS) entry which is preliminary data.</text>
</comment>
<reference evidence="1 2" key="1">
    <citation type="submission" date="2017-09" db="EMBL/GenBank/DDBJ databases">
        <title>Genomics of the genus Arcobacter.</title>
        <authorList>
            <person name="Perez-Cataluna A."/>
            <person name="Figueras M.J."/>
            <person name="Salas-Masso N."/>
        </authorList>
    </citation>
    <scope>NUCLEOTIDE SEQUENCE [LARGE SCALE GENOMIC DNA]</scope>
    <source>
        <strain evidence="1 2">F156-34</strain>
    </source>
</reference>
<sequence>MDKEELNQARTNPEFLDYLEKTRINAIATEDIAALYEVLDSLLILDLDEEKINSVYQNILKISFDRVDAIVNNDKKLSLDNEQMFYIRALYEHGIEKWSYEDFSGSKDLLFVLANIVEDELLSNAIQVHIIALSKRITLDDFYEKQVDLNSCNSIEKYGYFITNFNFNLGQHLLDNKVLLKEEYEKLKHLLDA</sequence>
<evidence type="ECO:0000313" key="2">
    <source>
        <dbReference type="Proteomes" id="UP000289718"/>
    </source>
</evidence>